<dbReference type="SUPFAM" id="SSF46785">
    <property type="entry name" value="Winged helix' DNA-binding domain"/>
    <property type="match status" value="1"/>
</dbReference>
<dbReference type="PRINTS" id="PR00039">
    <property type="entry name" value="HTHLYSR"/>
</dbReference>
<keyword evidence="4" id="KW-0804">Transcription</keyword>
<evidence type="ECO:0000256" key="3">
    <source>
        <dbReference type="ARBA" id="ARBA00023125"/>
    </source>
</evidence>
<dbReference type="PANTHER" id="PTHR30427:SF1">
    <property type="entry name" value="TRANSCRIPTIONAL ACTIVATOR PROTEIN LYSR"/>
    <property type="match status" value="1"/>
</dbReference>
<sequence length="302" mass="34700">MQLNFRQLEVFRAIMIAKTVSGAAELLHVSQPGISRLLKYMEYKLGIALFERHKGRLIPTPEGEELFHELEPIYQRIEELDVTIERITRPDNHLYQIACTPSLATYVLPRLLARVKARMPHMQVKLEALSNEEITDFITQRRVDFALAFYDTEHPLVMSEPSINVGMVAVVPQDHLLAKRKSLQFADLVEHELIMYYPETLLGTTLNKALDTLELDTPPRMAAMVRYGDDACAMVEQGMGIAVAFEYTAMPHRFPKLRTIPVKTPKQQVHFLRHNGISLSNNVRQFYELMKSEIRSLNEDIV</sequence>
<dbReference type="GO" id="GO:0010628">
    <property type="term" value="P:positive regulation of gene expression"/>
    <property type="evidence" value="ECO:0007669"/>
    <property type="project" value="TreeGrafter"/>
</dbReference>
<evidence type="ECO:0000256" key="4">
    <source>
        <dbReference type="ARBA" id="ARBA00023163"/>
    </source>
</evidence>
<proteinExistence type="inferred from homology"/>
<dbReference type="Pfam" id="PF00126">
    <property type="entry name" value="HTH_1"/>
    <property type="match status" value="1"/>
</dbReference>
<evidence type="ECO:0000313" key="6">
    <source>
        <dbReference type="EMBL" id="GAA4940071.1"/>
    </source>
</evidence>
<dbReference type="GO" id="GO:0043565">
    <property type="term" value="F:sequence-specific DNA binding"/>
    <property type="evidence" value="ECO:0007669"/>
    <property type="project" value="TreeGrafter"/>
</dbReference>
<comment type="similarity">
    <text evidence="1">Belongs to the LysR transcriptional regulatory family.</text>
</comment>
<reference evidence="7" key="1">
    <citation type="journal article" date="2019" name="Int. J. Syst. Evol. Microbiol.">
        <title>The Global Catalogue of Microorganisms (GCM) 10K type strain sequencing project: providing services to taxonomists for standard genome sequencing and annotation.</title>
        <authorList>
            <consortium name="The Broad Institute Genomics Platform"/>
            <consortium name="The Broad Institute Genome Sequencing Center for Infectious Disease"/>
            <person name="Wu L."/>
            <person name="Ma J."/>
        </authorList>
    </citation>
    <scope>NUCLEOTIDE SEQUENCE [LARGE SCALE GENOMIC DNA]</scope>
    <source>
        <strain evidence="7">JCM 19134</strain>
    </source>
</reference>
<dbReference type="Gene3D" id="3.40.190.290">
    <property type="match status" value="1"/>
</dbReference>
<name>A0AAV3U0V4_9ALTE</name>
<dbReference type="Proteomes" id="UP001409585">
    <property type="component" value="Unassembled WGS sequence"/>
</dbReference>
<protein>
    <submittedName>
        <fullName evidence="6">LysR family transcriptional regulator</fullName>
    </submittedName>
</protein>
<dbReference type="Gene3D" id="1.10.10.10">
    <property type="entry name" value="Winged helix-like DNA-binding domain superfamily/Winged helix DNA-binding domain"/>
    <property type="match status" value="1"/>
</dbReference>
<organism evidence="6 7">
    <name type="scientific">Halioxenophilus aromaticivorans</name>
    <dbReference type="NCBI Taxonomy" id="1306992"/>
    <lineage>
        <taxon>Bacteria</taxon>
        <taxon>Pseudomonadati</taxon>
        <taxon>Pseudomonadota</taxon>
        <taxon>Gammaproteobacteria</taxon>
        <taxon>Alteromonadales</taxon>
        <taxon>Alteromonadaceae</taxon>
        <taxon>Halioxenophilus</taxon>
    </lineage>
</organism>
<dbReference type="InterPro" id="IPR036390">
    <property type="entry name" value="WH_DNA-bd_sf"/>
</dbReference>
<dbReference type="EMBL" id="BAABLX010000011">
    <property type="protein sequence ID" value="GAA4940071.1"/>
    <property type="molecule type" value="Genomic_DNA"/>
</dbReference>
<keyword evidence="7" id="KW-1185">Reference proteome</keyword>
<evidence type="ECO:0000256" key="2">
    <source>
        <dbReference type="ARBA" id="ARBA00023015"/>
    </source>
</evidence>
<dbReference type="Pfam" id="PF03466">
    <property type="entry name" value="LysR_substrate"/>
    <property type="match status" value="1"/>
</dbReference>
<evidence type="ECO:0000313" key="7">
    <source>
        <dbReference type="Proteomes" id="UP001409585"/>
    </source>
</evidence>
<dbReference type="InterPro" id="IPR005119">
    <property type="entry name" value="LysR_subst-bd"/>
</dbReference>
<evidence type="ECO:0000259" key="5">
    <source>
        <dbReference type="PROSITE" id="PS50931"/>
    </source>
</evidence>
<dbReference type="InterPro" id="IPR036388">
    <property type="entry name" value="WH-like_DNA-bd_sf"/>
</dbReference>
<feature type="domain" description="HTH lysR-type" evidence="5">
    <location>
        <begin position="3"/>
        <end position="60"/>
    </location>
</feature>
<keyword evidence="3" id="KW-0238">DNA-binding</keyword>
<comment type="caution">
    <text evidence="6">The sequence shown here is derived from an EMBL/GenBank/DDBJ whole genome shotgun (WGS) entry which is preliminary data.</text>
</comment>
<accession>A0AAV3U0V4</accession>
<keyword evidence="2" id="KW-0805">Transcription regulation</keyword>
<dbReference type="GO" id="GO:0003700">
    <property type="term" value="F:DNA-binding transcription factor activity"/>
    <property type="evidence" value="ECO:0007669"/>
    <property type="project" value="InterPro"/>
</dbReference>
<dbReference type="RefSeq" id="WP_345420412.1">
    <property type="nucleotide sequence ID" value="NZ_AP031496.1"/>
</dbReference>
<dbReference type="PROSITE" id="PS50931">
    <property type="entry name" value="HTH_LYSR"/>
    <property type="match status" value="1"/>
</dbReference>
<dbReference type="AlphaFoldDB" id="A0AAV3U0V4"/>
<gene>
    <name evidence="6" type="ORF">GCM10025791_17920</name>
</gene>
<dbReference type="InterPro" id="IPR000847">
    <property type="entry name" value="LysR_HTH_N"/>
</dbReference>
<evidence type="ECO:0000256" key="1">
    <source>
        <dbReference type="ARBA" id="ARBA00009437"/>
    </source>
</evidence>
<dbReference type="SUPFAM" id="SSF53850">
    <property type="entry name" value="Periplasmic binding protein-like II"/>
    <property type="match status" value="1"/>
</dbReference>
<dbReference type="PANTHER" id="PTHR30427">
    <property type="entry name" value="TRANSCRIPTIONAL ACTIVATOR PROTEIN LYSR"/>
    <property type="match status" value="1"/>
</dbReference>